<dbReference type="AlphaFoldDB" id="A0A9P8T1B9"/>
<evidence type="ECO:0000256" key="1">
    <source>
        <dbReference type="SAM" id="Coils"/>
    </source>
</evidence>
<reference evidence="3" key="2">
    <citation type="submission" date="2021-01" db="EMBL/GenBank/DDBJ databases">
        <authorList>
            <person name="Schikora-Tamarit M.A."/>
        </authorList>
    </citation>
    <scope>NUCLEOTIDE SEQUENCE</scope>
    <source>
        <strain evidence="3">CBS6075</strain>
    </source>
</reference>
<proteinExistence type="predicted"/>
<evidence type="ECO:0000256" key="2">
    <source>
        <dbReference type="SAM" id="MobiDB-lite"/>
    </source>
</evidence>
<reference evidence="3" key="1">
    <citation type="journal article" date="2021" name="Open Biol.">
        <title>Shared evolutionary footprints suggest mitochondrial oxidative damage underlies multiple complex I losses in fungi.</title>
        <authorList>
            <person name="Schikora-Tamarit M.A."/>
            <person name="Marcet-Houben M."/>
            <person name="Nosek J."/>
            <person name="Gabaldon T."/>
        </authorList>
    </citation>
    <scope>NUCLEOTIDE SEQUENCE</scope>
    <source>
        <strain evidence="3">CBS6075</strain>
    </source>
</reference>
<keyword evidence="1" id="KW-0175">Coiled coil</keyword>
<dbReference type="PANTHER" id="PTHR37271:SF1">
    <property type="entry name" value="KARYOGAMY PROTEIN KAR9"/>
    <property type="match status" value="1"/>
</dbReference>
<dbReference type="GO" id="GO:0005938">
    <property type="term" value="C:cell cortex"/>
    <property type="evidence" value="ECO:0007669"/>
    <property type="project" value="TreeGrafter"/>
</dbReference>
<protein>
    <recommendedName>
        <fullName evidence="5">Karyogamy protein</fullName>
    </recommendedName>
</protein>
<dbReference type="InterPro" id="IPR013889">
    <property type="entry name" value="Karyogamy_KAR9"/>
</dbReference>
<feature type="coiled-coil region" evidence="1">
    <location>
        <begin position="272"/>
        <end position="299"/>
    </location>
</feature>
<accession>A0A9P8T1B9</accession>
<comment type="caution">
    <text evidence="3">The sequence shown here is derived from an EMBL/GenBank/DDBJ whole genome shotgun (WGS) entry which is preliminary data.</text>
</comment>
<evidence type="ECO:0000313" key="4">
    <source>
        <dbReference type="Proteomes" id="UP000769157"/>
    </source>
</evidence>
<dbReference type="GO" id="GO:0051293">
    <property type="term" value="P:establishment of spindle localization"/>
    <property type="evidence" value="ECO:0007669"/>
    <property type="project" value="TreeGrafter"/>
</dbReference>
<name>A0A9P8T1B9_9ASCO</name>
<dbReference type="GO" id="GO:0031578">
    <property type="term" value="P:mitotic spindle orientation checkpoint signaling"/>
    <property type="evidence" value="ECO:0007669"/>
    <property type="project" value="TreeGrafter"/>
</dbReference>
<sequence>MKRLDHFNDASKRVRELRADKLSRFDRQALDAAINDIHVFLQEFLVLDAALTSLSAVAENKDTVINAQKCLDSIDALLPELIGTVEAKLESDPELESTVGRLEPLCETLLEAKRYSLAYRETLPVAVRYMELDRVVLGSISDEISNCFKDLRTLQEMLHTSPVKKLMPLDVSEITGKIKNSTEIKSCMPTFSSLDERLLGLYHQLESKLEPIQASILIVPQALEYYSDVAIAKHSKSLMKLIAKYEDLVHHLHELRAGVKGMSRDLIDRRWEHIFLTLMKEAERRLEELEDEIELKGQLGGSSLRGLESIGESVDILKRAVGEKLLTEDHMIRRKDAVDYKYIKIQELHFKSQRQNVPETNMEPARSRGSLFDALQLKPVMIEYNPTSAKKKSPLEFEILEDDESEVSFRTESSKSLLNRLMGELEDKENESADKSEQDLVLNMDQMTINEHSPKASKRLSQSDPFITPNAKLYKTSSQKPAEKSTKLLKYVPLPVPDPNNKDHRPKRTLEFAQASITQIPLPISQKSRISLLTSTIRGTSYTKPQLGHGSKIPRSTLVKRVELTPQKPPQRPYTALDTRRSPTMLVEPTPLRVIKQRARATSSLGTAQARRVASYDNDRI</sequence>
<organism evidence="3 4">
    <name type="scientific">Ogataea philodendri</name>
    <dbReference type="NCBI Taxonomy" id="1378263"/>
    <lineage>
        <taxon>Eukaryota</taxon>
        <taxon>Fungi</taxon>
        <taxon>Dikarya</taxon>
        <taxon>Ascomycota</taxon>
        <taxon>Saccharomycotina</taxon>
        <taxon>Pichiomycetes</taxon>
        <taxon>Pichiales</taxon>
        <taxon>Pichiaceae</taxon>
        <taxon>Ogataea</taxon>
    </lineage>
</organism>
<dbReference type="RefSeq" id="XP_046059460.1">
    <property type="nucleotide sequence ID" value="XM_046206824.1"/>
</dbReference>
<dbReference type="GO" id="GO:0005816">
    <property type="term" value="C:spindle pole body"/>
    <property type="evidence" value="ECO:0007669"/>
    <property type="project" value="TreeGrafter"/>
</dbReference>
<dbReference type="GeneID" id="70237587"/>
<dbReference type="PANTHER" id="PTHR37271">
    <property type="entry name" value="KARYOGAMY PROTEIN KAR9"/>
    <property type="match status" value="1"/>
</dbReference>
<dbReference type="GO" id="GO:0030473">
    <property type="term" value="P:nuclear migration along microtubule"/>
    <property type="evidence" value="ECO:0007669"/>
    <property type="project" value="TreeGrafter"/>
</dbReference>
<evidence type="ECO:0000313" key="3">
    <source>
        <dbReference type="EMBL" id="KAH3662371.1"/>
    </source>
</evidence>
<feature type="coiled-coil region" evidence="1">
    <location>
        <begin position="411"/>
        <end position="438"/>
    </location>
</feature>
<dbReference type="Proteomes" id="UP000769157">
    <property type="component" value="Unassembled WGS sequence"/>
</dbReference>
<evidence type="ECO:0008006" key="5">
    <source>
        <dbReference type="Google" id="ProtNLM"/>
    </source>
</evidence>
<keyword evidence="4" id="KW-1185">Reference proteome</keyword>
<dbReference type="EMBL" id="JAEUBE010000378">
    <property type="protein sequence ID" value="KAH3662371.1"/>
    <property type="molecule type" value="Genomic_DNA"/>
</dbReference>
<dbReference type="OrthoDB" id="5559380at2759"/>
<gene>
    <name evidence="3" type="ORF">OGAPHI_005623</name>
</gene>
<dbReference type="Pfam" id="PF08580">
    <property type="entry name" value="KAR9"/>
    <property type="match status" value="1"/>
</dbReference>
<dbReference type="GO" id="GO:0043332">
    <property type="term" value="C:mating projection tip"/>
    <property type="evidence" value="ECO:0007669"/>
    <property type="project" value="TreeGrafter"/>
</dbReference>
<feature type="region of interest" description="Disordered" evidence="2">
    <location>
        <begin position="599"/>
        <end position="621"/>
    </location>
</feature>